<evidence type="ECO:0000313" key="2">
    <source>
        <dbReference type="EMBL" id="SDD65595.1"/>
    </source>
</evidence>
<keyword evidence="3" id="KW-1185">Reference proteome</keyword>
<name>A0A1G6WKK9_NIADE</name>
<keyword evidence="1" id="KW-0812">Transmembrane</keyword>
<organism evidence="2 3">
    <name type="scientific">Niabella drilacis (strain DSM 25811 / CCM 8410 / CCUG 62505 / LMG 26954 / E90)</name>
    <dbReference type="NCBI Taxonomy" id="1285928"/>
    <lineage>
        <taxon>Bacteria</taxon>
        <taxon>Pseudomonadati</taxon>
        <taxon>Bacteroidota</taxon>
        <taxon>Chitinophagia</taxon>
        <taxon>Chitinophagales</taxon>
        <taxon>Chitinophagaceae</taxon>
        <taxon>Niabella</taxon>
    </lineage>
</organism>
<dbReference type="AlphaFoldDB" id="A0A1G6WKK9"/>
<keyword evidence="1" id="KW-1133">Transmembrane helix</keyword>
<proteinExistence type="predicted"/>
<keyword evidence="1" id="KW-0472">Membrane</keyword>
<gene>
    <name evidence="2" type="ORF">SAMN04487894_111141</name>
</gene>
<dbReference type="EMBL" id="FMZO01000011">
    <property type="protein sequence ID" value="SDD65595.1"/>
    <property type="molecule type" value="Genomic_DNA"/>
</dbReference>
<sequence>MEHNFDAEQIKEQEYQEELKQSQKKDFKFSWVSSSRFLFYLVYACLFLFTWGGCYRLYTKRFEKPAVHVQESTLYTPKYK</sequence>
<dbReference type="STRING" id="1285928.SAMN04487894_111141"/>
<evidence type="ECO:0000256" key="1">
    <source>
        <dbReference type="SAM" id="Phobius"/>
    </source>
</evidence>
<reference evidence="3" key="1">
    <citation type="submission" date="2016-10" db="EMBL/GenBank/DDBJ databases">
        <authorList>
            <person name="Varghese N."/>
            <person name="Submissions S."/>
        </authorList>
    </citation>
    <scope>NUCLEOTIDE SEQUENCE [LARGE SCALE GENOMIC DNA]</scope>
    <source>
        <strain evidence="3">DSM 25811 / CCM 8410 / LMG 26954 / E90</strain>
    </source>
</reference>
<accession>A0A1G6WKK9</accession>
<feature type="transmembrane region" description="Helical" evidence="1">
    <location>
        <begin position="37"/>
        <end position="58"/>
    </location>
</feature>
<dbReference type="OrthoDB" id="676513at2"/>
<dbReference type="Proteomes" id="UP000198757">
    <property type="component" value="Unassembled WGS sequence"/>
</dbReference>
<protein>
    <submittedName>
        <fullName evidence="2">Uncharacterized protein</fullName>
    </submittedName>
</protein>
<evidence type="ECO:0000313" key="3">
    <source>
        <dbReference type="Proteomes" id="UP000198757"/>
    </source>
</evidence>